<dbReference type="SUPFAM" id="SSF57783">
    <property type="entry name" value="Zinc beta-ribbon"/>
    <property type="match status" value="1"/>
</dbReference>
<gene>
    <name evidence="3" type="ORF">CLOSYM_00858</name>
</gene>
<comment type="caution">
    <text evidence="3">The sequence shown here is derived from an EMBL/GenBank/DDBJ whole genome shotgun (WGS) entry which is preliminary data.</text>
</comment>
<organism evidence="3 4">
    <name type="scientific">[Clostridium] symbiosum ATCC 14940</name>
    <dbReference type="NCBI Taxonomy" id="411472"/>
    <lineage>
        <taxon>Bacteria</taxon>
        <taxon>Bacillati</taxon>
        <taxon>Bacillota</taxon>
        <taxon>Clostridia</taxon>
        <taxon>Lachnospirales</taxon>
        <taxon>Lachnospiraceae</taxon>
        <taxon>Otoolea</taxon>
    </lineage>
</organism>
<dbReference type="InterPro" id="IPR036388">
    <property type="entry name" value="WH-like_DNA-bd_sf"/>
</dbReference>
<dbReference type="InterPro" id="IPR000525">
    <property type="entry name" value="Initiator_Rep_WH1"/>
</dbReference>
<evidence type="ECO:0000256" key="1">
    <source>
        <dbReference type="ARBA" id="ARBA00038283"/>
    </source>
</evidence>
<evidence type="ECO:0000259" key="2">
    <source>
        <dbReference type="Pfam" id="PF01051"/>
    </source>
</evidence>
<dbReference type="InterPro" id="IPR036390">
    <property type="entry name" value="WH_DNA-bd_sf"/>
</dbReference>
<dbReference type="CDD" id="cd00188">
    <property type="entry name" value="TOPRIM"/>
    <property type="match status" value="1"/>
</dbReference>
<dbReference type="Pfam" id="PF13155">
    <property type="entry name" value="Toprim_2"/>
    <property type="match status" value="1"/>
</dbReference>
<reference evidence="3 4" key="1">
    <citation type="submission" date="2013-07" db="EMBL/GenBank/DDBJ databases">
        <authorList>
            <person name="Weinstock G."/>
            <person name="Sodergren E."/>
            <person name="Wylie T."/>
            <person name="Fulton L."/>
            <person name="Fulton R."/>
            <person name="Fronick C."/>
            <person name="O'Laughlin M."/>
            <person name="Godfrey J."/>
            <person name="Miner T."/>
            <person name="Herter B."/>
            <person name="Appelbaum E."/>
            <person name="Cordes M."/>
            <person name="Lek S."/>
            <person name="Wollam A."/>
            <person name="Pepin K.H."/>
            <person name="Palsikar V.B."/>
            <person name="Mitreva M."/>
            <person name="Wilson R.K."/>
        </authorList>
    </citation>
    <scope>NUCLEOTIDE SEQUENCE [LARGE SCALE GENOMIC DNA]</scope>
    <source>
        <strain evidence="3 4">ATCC 14940</strain>
    </source>
</reference>
<protein>
    <submittedName>
        <fullName evidence="3">Initiator RepB protein</fullName>
    </submittedName>
</protein>
<sequence>MTDQALKSVHIENHLVEKIHIEPSMTLTLNQQKLILYLASLINEYDTTLQEIELQISDFFKIIGRSYSSKSKELLEKSLVHLGSKVFFLPNESGDYKVLCRWLDTVEIDYRKNVLHLKLSETLAPYFLELSGKARTIFQFGYILQFRKSYSIDLYLYFCRFKNLNRPVMIPVDEALLRFGNGTYKRYTDLMRFVIKPATDEINEKSDLTVSFKAITESRKTTHICFYIIKKVGNQKLVAESWKNQYKKPNLKNVIEELFENDFIKEAQERNILSKNISSDDPTLDDFGLETLVKLKKHKSKVSNNFIEKANGTNLIEFLESVHPESVTYSNGNLVNADHDSLVIFGDGYYRYSCNESGTPVYYLTKYLNYNLNEAVQALIAFEGGSERTRTLVECPKSLNHTFYRPCDNVLANEAVKAYLTEERALSKNVIDRLFDEGKIYSASVKGQGKQYVCFSNNKINFYILRNTEPDGTQKLIISDDSYGFWFFTSESQNTRRDIFNYFEKQNEDYSYKLPLFVCESSIDAISLYELTEKRGIYVAMGGLKNGTFDNIINSFPNATEIILAVDNDPAGDKFCKYKNYKRIKPEAKDWNEDLQNKKRA</sequence>
<comment type="similarity">
    <text evidence="1">Belongs to the initiator RepB protein family.</text>
</comment>
<accession>A0ABC9U273</accession>
<dbReference type="AlphaFoldDB" id="A0ABC9U273"/>
<dbReference type="Gene3D" id="3.40.1360.10">
    <property type="match status" value="1"/>
</dbReference>
<evidence type="ECO:0000313" key="3">
    <source>
        <dbReference type="EMBL" id="ERI79429.1"/>
    </source>
</evidence>
<dbReference type="EMBL" id="AWSU01000072">
    <property type="protein sequence ID" value="ERI79429.1"/>
    <property type="molecule type" value="Genomic_DNA"/>
</dbReference>
<feature type="domain" description="Initiator Rep protein WH1" evidence="2">
    <location>
        <begin position="23"/>
        <end position="158"/>
    </location>
</feature>
<name>A0ABC9U273_CLOSY</name>
<dbReference type="Gene3D" id="1.10.10.10">
    <property type="entry name" value="Winged helix-like DNA-binding domain superfamily/Winged helix DNA-binding domain"/>
    <property type="match status" value="2"/>
</dbReference>
<proteinExistence type="inferred from homology"/>
<dbReference type="Pfam" id="PF01051">
    <property type="entry name" value="Rep3_N"/>
    <property type="match status" value="1"/>
</dbReference>
<dbReference type="RefSeq" id="WP_021641385.1">
    <property type="nucleotide sequence ID" value="NZ_KE992856.1"/>
</dbReference>
<dbReference type="Proteomes" id="UP000016491">
    <property type="component" value="Unassembled WGS sequence"/>
</dbReference>
<evidence type="ECO:0000313" key="4">
    <source>
        <dbReference type="Proteomes" id="UP000016491"/>
    </source>
</evidence>
<dbReference type="SUPFAM" id="SSF46785">
    <property type="entry name" value="Winged helix' DNA-binding domain"/>
    <property type="match status" value="2"/>
</dbReference>
<dbReference type="Pfam" id="PF21205">
    <property type="entry name" value="Rep3_C"/>
    <property type="match status" value="1"/>
</dbReference>